<protein>
    <recommendedName>
        <fullName evidence="10">L-threonylcarbamoyladenylate synthase</fullName>
        <ecNumber evidence="3">2.7.7.87</ecNumber>
    </recommendedName>
    <alternativeName>
        <fullName evidence="10">L-threonylcarbamoyladenylate synthase</fullName>
    </alternativeName>
</protein>
<evidence type="ECO:0000256" key="2">
    <source>
        <dbReference type="ARBA" id="ARBA00007663"/>
    </source>
</evidence>
<dbReference type="GO" id="GO:0008033">
    <property type="term" value="P:tRNA processing"/>
    <property type="evidence" value="ECO:0007669"/>
    <property type="project" value="UniProtKB-KW"/>
</dbReference>
<comment type="subcellular location">
    <subcellularLocation>
        <location evidence="1">Cytoplasm</location>
    </subcellularLocation>
</comment>
<evidence type="ECO:0000256" key="1">
    <source>
        <dbReference type="ARBA" id="ARBA00004496"/>
    </source>
</evidence>
<dbReference type="NCBIfam" id="TIGR00057">
    <property type="entry name" value="L-threonylcarbamoyladenylate synthase"/>
    <property type="match status" value="1"/>
</dbReference>
<evidence type="ECO:0000256" key="6">
    <source>
        <dbReference type="ARBA" id="ARBA00022694"/>
    </source>
</evidence>
<keyword evidence="7" id="KW-0548">Nucleotidyltransferase</keyword>
<evidence type="ECO:0000256" key="11">
    <source>
        <dbReference type="ARBA" id="ARBA00048366"/>
    </source>
</evidence>
<comment type="catalytic activity">
    <reaction evidence="11">
        <text>L-threonine + hydrogencarbonate + ATP = L-threonylcarbamoyladenylate + diphosphate + H2O</text>
        <dbReference type="Rhea" id="RHEA:36407"/>
        <dbReference type="ChEBI" id="CHEBI:15377"/>
        <dbReference type="ChEBI" id="CHEBI:17544"/>
        <dbReference type="ChEBI" id="CHEBI:30616"/>
        <dbReference type="ChEBI" id="CHEBI:33019"/>
        <dbReference type="ChEBI" id="CHEBI:57926"/>
        <dbReference type="ChEBI" id="CHEBI:73682"/>
        <dbReference type="EC" id="2.7.7.87"/>
    </reaction>
</comment>
<comment type="caution">
    <text evidence="13">The sequence shown here is derived from an EMBL/GenBank/DDBJ whole genome shotgun (WGS) entry which is preliminary data.</text>
</comment>
<accession>A0A0G1ZSQ8</accession>
<proteinExistence type="inferred from homology"/>
<keyword evidence="8" id="KW-0547">Nucleotide-binding</keyword>
<dbReference type="PATRIC" id="fig|1618979.3.peg.754"/>
<dbReference type="InterPro" id="IPR017945">
    <property type="entry name" value="DHBP_synth_RibB-like_a/b_dom"/>
</dbReference>
<dbReference type="GO" id="GO:0061710">
    <property type="term" value="F:L-threonylcarbamoyladenylate synthase"/>
    <property type="evidence" value="ECO:0007669"/>
    <property type="project" value="UniProtKB-EC"/>
</dbReference>
<name>A0A0G1ZSQ8_9BACT</name>
<evidence type="ECO:0000256" key="10">
    <source>
        <dbReference type="ARBA" id="ARBA00029774"/>
    </source>
</evidence>
<dbReference type="InterPro" id="IPR050156">
    <property type="entry name" value="TC-AMP_synthase_SUA5"/>
</dbReference>
<keyword evidence="9" id="KW-0067">ATP-binding</keyword>
<dbReference type="Gene3D" id="3.90.870.10">
    <property type="entry name" value="DHBP synthase"/>
    <property type="match status" value="1"/>
</dbReference>
<evidence type="ECO:0000256" key="8">
    <source>
        <dbReference type="ARBA" id="ARBA00022741"/>
    </source>
</evidence>
<dbReference type="PANTHER" id="PTHR17490">
    <property type="entry name" value="SUA5"/>
    <property type="match status" value="1"/>
</dbReference>
<evidence type="ECO:0000259" key="12">
    <source>
        <dbReference type="PROSITE" id="PS51163"/>
    </source>
</evidence>
<dbReference type="PANTHER" id="PTHR17490:SF16">
    <property type="entry name" value="THREONYLCARBAMOYL-AMP SYNTHASE"/>
    <property type="match status" value="1"/>
</dbReference>
<keyword evidence="6" id="KW-0819">tRNA processing</keyword>
<keyword evidence="5" id="KW-0808">Transferase</keyword>
<gene>
    <name evidence="13" type="ORF">UY76_C0060G0002</name>
</gene>
<comment type="similarity">
    <text evidence="2">Belongs to the SUA5 family.</text>
</comment>
<evidence type="ECO:0000256" key="4">
    <source>
        <dbReference type="ARBA" id="ARBA00022490"/>
    </source>
</evidence>
<evidence type="ECO:0000256" key="3">
    <source>
        <dbReference type="ARBA" id="ARBA00012584"/>
    </source>
</evidence>
<dbReference type="Pfam" id="PF01300">
    <property type="entry name" value="Sua5_yciO_yrdC"/>
    <property type="match status" value="1"/>
</dbReference>
<dbReference type="GO" id="GO:0005524">
    <property type="term" value="F:ATP binding"/>
    <property type="evidence" value="ECO:0007669"/>
    <property type="project" value="UniProtKB-KW"/>
</dbReference>
<dbReference type="Proteomes" id="UP000034054">
    <property type="component" value="Unassembled WGS sequence"/>
</dbReference>
<dbReference type="EC" id="2.7.7.87" evidence="3"/>
<dbReference type="GO" id="GO:0003725">
    <property type="term" value="F:double-stranded RNA binding"/>
    <property type="evidence" value="ECO:0007669"/>
    <property type="project" value="InterPro"/>
</dbReference>
<keyword evidence="4" id="KW-0963">Cytoplasm</keyword>
<dbReference type="PROSITE" id="PS51163">
    <property type="entry name" value="YRDC"/>
    <property type="match status" value="1"/>
</dbReference>
<evidence type="ECO:0000256" key="7">
    <source>
        <dbReference type="ARBA" id="ARBA00022695"/>
    </source>
</evidence>
<reference evidence="13 14" key="1">
    <citation type="journal article" date="2015" name="Nature">
        <title>rRNA introns, odd ribosomes, and small enigmatic genomes across a large radiation of phyla.</title>
        <authorList>
            <person name="Brown C.T."/>
            <person name="Hug L.A."/>
            <person name="Thomas B.C."/>
            <person name="Sharon I."/>
            <person name="Castelle C.J."/>
            <person name="Singh A."/>
            <person name="Wilkins M.J."/>
            <person name="Williams K.H."/>
            <person name="Banfield J.F."/>
        </authorList>
    </citation>
    <scope>NUCLEOTIDE SEQUENCE [LARGE SCALE GENOMIC DNA]</scope>
</reference>
<dbReference type="SUPFAM" id="SSF55821">
    <property type="entry name" value="YrdC/RibB"/>
    <property type="match status" value="1"/>
</dbReference>
<evidence type="ECO:0000256" key="9">
    <source>
        <dbReference type="ARBA" id="ARBA00022840"/>
    </source>
</evidence>
<dbReference type="EMBL" id="LCRH01000060">
    <property type="protein sequence ID" value="KKW31327.1"/>
    <property type="molecule type" value="Genomic_DNA"/>
</dbReference>
<dbReference type="AlphaFoldDB" id="A0A0G1ZSQ8"/>
<dbReference type="GO" id="GO:0006450">
    <property type="term" value="P:regulation of translational fidelity"/>
    <property type="evidence" value="ECO:0007669"/>
    <property type="project" value="TreeGrafter"/>
</dbReference>
<evidence type="ECO:0000256" key="5">
    <source>
        <dbReference type="ARBA" id="ARBA00022679"/>
    </source>
</evidence>
<dbReference type="GO" id="GO:0005737">
    <property type="term" value="C:cytoplasm"/>
    <property type="evidence" value="ECO:0007669"/>
    <property type="project" value="UniProtKB-SubCell"/>
</dbReference>
<dbReference type="GO" id="GO:0000049">
    <property type="term" value="F:tRNA binding"/>
    <property type="evidence" value="ECO:0007669"/>
    <property type="project" value="TreeGrafter"/>
</dbReference>
<feature type="domain" description="YrdC-like" evidence="12">
    <location>
        <begin position="1"/>
        <end position="182"/>
    </location>
</feature>
<evidence type="ECO:0000313" key="13">
    <source>
        <dbReference type="EMBL" id="KKW31327.1"/>
    </source>
</evidence>
<organism evidence="13 14">
    <name type="scientific">Candidatus Uhrbacteria bacterium GW2011_GWA2_52_8d</name>
    <dbReference type="NCBI Taxonomy" id="1618979"/>
    <lineage>
        <taxon>Bacteria</taxon>
        <taxon>Candidatus Uhriibacteriota</taxon>
    </lineage>
</organism>
<sequence>MCLRQGGVVVFPTETAYGLAADATNEVAVERVGKIKGRVLETLPIITATREMAESVGHIPQVLRRLADQYWPGPLTLLIPASRGVLASRIVNNDQIAVRVSSHPVAQALSAGLGAPIVSTSANVSGQPTGYVIDDVQAQFAGREFQPDYYLDVGPLDSTVLPSTIVSVDDYGYPEVIRQGSIEIDL</sequence>
<dbReference type="InterPro" id="IPR006070">
    <property type="entry name" value="Sua5-like_dom"/>
</dbReference>
<evidence type="ECO:0000313" key="14">
    <source>
        <dbReference type="Proteomes" id="UP000034054"/>
    </source>
</evidence>